<keyword evidence="1" id="KW-0472">Membrane</keyword>
<evidence type="ECO:0000256" key="1">
    <source>
        <dbReference type="SAM" id="Phobius"/>
    </source>
</evidence>
<protein>
    <recommendedName>
        <fullName evidence="3">DUF6754 domain-containing protein</fullName>
    </recommendedName>
</protein>
<keyword evidence="1" id="KW-1133">Transmembrane helix</keyword>
<feature type="chain" id="PRO_5014613713" description="DUF6754 domain-containing protein" evidence="2">
    <location>
        <begin position="21"/>
        <end position="295"/>
    </location>
</feature>
<keyword evidence="1" id="KW-0812">Transmembrane</keyword>
<reference evidence="4 5" key="1">
    <citation type="submission" date="2017-11" db="EMBL/GenBank/DDBJ databases">
        <title>Genome-resolved metagenomics identifies genetic mobility, metabolic interactions, and unexpected diversity in perchlorate-reducing communities.</title>
        <authorList>
            <person name="Barnum T.P."/>
            <person name="Figueroa I.A."/>
            <person name="Carlstrom C.I."/>
            <person name="Lucas L.N."/>
            <person name="Engelbrektson A.L."/>
            <person name="Coates J.D."/>
        </authorList>
    </citation>
    <scope>NUCLEOTIDE SEQUENCE [LARGE SCALE GENOMIC DNA]</scope>
    <source>
        <strain evidence="4">BM706</strain>
    </source>
</reference>
<dbReference type="EMBL" id="PKTG01000087">
    <property type="protein sequence ID" value="PLX17408.1"/>
    <property type="molecule type" value="Genomic_DNA"/>
</dbReference>
<dbReference type="Pfam" id="PF20539">
    <property type="entry name" value="DUF6754"/>
    <property type="match status" value="1"/>
</dbReference>
<evidence type="ECO:0000313" key="4">
    <source>
        <dbReference type="EMBL" id="PLX17408.1"/>
    </source>
</evidence>
<keyword evidence="2" id="KW-0732">Signal</keyword>
<feature type="signal peptide" evidence="2">
    <location>
        <begin position="1"/>
        <end position="20"/>
    </location>
</feature>
<comment type="caution">
    <text evidence="4">The sequence shown here is derived from an EMBL/GenBank/DDBJ whole genome shotgun (WGS) entry which is preliminary data.</text>
</comment>
<name>A0A2N5ZFE4_MUIH1</name>
<feature type="domain" description="DUF6754" evidence="3">
    <location>
        <begin position="26"/>
        <end position="276"/>
    </location>
</feature>
<proteinExistence type="predicted"/>
<sequence>MKKIFSIVAMILLLGVSAFAEAEKSTKLLETSRFPVLIGLILFAFVIIYYIQKAKSGQHIFIRRIAGLNAIDDALGRATEMGKPVLYVPGIGGISELQTLASISILGHIAKKTASYETDLYVPLRDPMVYSTATEVVRESYLGAGRPDAFRENMVEFLTSDQFGYVAGVDGYMVRENPAANFYLGSFWAESLILAETGNSVGSIQIAGTANPSQLPFFIASCDYTLIGEELYAAGAYLSTDPKSKGSLKGQDMGKLAVMIVIIVFALLNVVRNATGMESLSNMLNWLDKFFAMKG</sequence>
<gene>
    <name evidence="4" type="ORF">C0601_07555</name>
</gene>
<evidence type="ECO:0000313" key="5">
    <source>
        <dbReference type="Proteomes" id="UP000234857"/>
    </source>
</evidence>
<dbReference type="Proteomes" id="UP000234857">
    <property type="component" value="Unassembled WGS sequence"/>
</dbReference>
<accession>A0A2N5ZFE4</accession>
<feature type="transmembrane region" description="Helical" evidence="1">
    <location>
        <begin position="253"/>
        <end position="271"/>
    </location>
</feature>
<evidence type="ECO:0000256" key="2">
    <source>
        <dbReference type="SAM" id="SignalP"/>
    </source>
</evidence>
<organism evidence="4 5">
    <name type="scientific">Muiribacterium halophilum</name>
    <dbReference type="NCBI Taxonomy" id="2053465"/>
    <lineage>
        <taxon>Bacteria</taxon>
        <taxon>Candidatus Muiribacteriota</taxon>
        <taxon>Candidatus Muiribacteriia</taxon>
        <taxon>Candidatus Muiribacteriales</taxon>
        <taxon>Candidatus Muiribacteriaceae</taxon>
        <taxon>Candidatus Muiribacterium</taxon>
    </lineage>
</organism>
<dbReference type="AlphaFoldDB" id="A0A2N5ZFE4"/>
<feature type="transmembrane region" description="Helical" evidence="1">
    <location>
        <begin position="32"/>
        <end position="51"/>
    </location>
</feature>
<evidence type="ECO:0000259" key="3">
    <source>
        <dbReference type="Pfam" id="PF20539"/>
    </source>
</evidence>
<dbReference type="InterPro" id="IPR046642">
    <property type="entry name" value="DUF6754"/>
</dbReference>